<evidence type="ECO:0000313" key="2">
    <source>
        <dbReference type="EMBL" id="MDN5200129.1"/>
    </source>
</evidence>
<evidence type="ECO:0000256" key="1">
    <source>
        <dbReference type="SAM" id="Phobius"/>
    </source>
</evidence>
<feature type="transmembrane region" description="Helical" evidence="1">
    <location>
        <begin position="118"/>
        <end position="139"/>
    </location>
</feature>
<gene>
    <name evidence="2" type="ORF">QQ008_02120</name>
</gene>
<keyword evidence="1" id="KW-1133">Transmembrane helix</keyword>
<dbReference type="EMBL" id="JAUJEA010000001">
    <property type="protein sequence ID" value="MDN5200129.1"/>
    <property type="molecule type" value="Genomic_DNA"/>
</dbReference>
<proteinExistence type="predicted"/>
<comment type="caution">
    <text evidence="2">The sequence shown here is derived from an EMBL/GenBank/DDBJ whole genome shotgun (WGS) entry which is preliminary data.</text>
</comment>
<feature type="transmembrane region" description="Helical" evidence="1">
    <location>
        <begin position="14"/>
        <end position="35"/>
    </location>
</feature>
<reference evidence="2" key="1">
    <citation type="submission" date="2023-06" db="EMBL/GenBank/DDBJ databases">
        <title>Genomic of Parafulvivirga corallium.</title>
        <authorList>
            <person name="Wang G."/>
        </authorList>
    </citation>
    <scope>NUCLEOTIDE SEQUENCE</scope>
    <source>
        <strain evidence="2">BMA10</strain>
    </source>
</reference>
<feature type="transmembrane region" description="Helical" evidence="1">
    <location>
        <begin position="91"/>
        <end position="112"/>
    </location>
</feature>
<accession>A0ABT8KIR0</accession>
<name>A0ABT8KIR0_9BACT</name>
<keyword evidence="3" id="KW-1185">Reference proteome</keyword>
<dbReference type="Proteomes" id="UP001172082">
    <property type="component" value="Unassembled WGS sequence"/>
</dbReference>
<organism evidence="2 3">
    <name type="scientific">Splendidivirga corallicola</name>
    <dbReference type="NCBI Taxonomy" id="3051826"/>
    <lineage>
        <taxon>Bacteria</taxon>
        <taxon>Pseudomonadati</taxon>
        <taxon>Bacteroidota</taxon>
        <taxon>Cytophagia</taxon>
        <taxon>Cytophagales</taxon>
        <taxon>Splendidivirgaceae</taxon>
        <taxon>Splendidivirga</taxon>
    </lineage>
</organism>
<sequence length="225" mass="24567">MKELFDAAISAPNVIPTALLIFLLIYWLSVFLGALDISSFDVDVDTDVDLDVDADLDIDADADLDTDVGSGSGGASFNSVLAFFNIGKIPLMIFMSFLILPMWAISILLNDFFGNESFILGLIFLIPNFVVSLFIAKFITMPFMKLFANDEMGDADNSLIGKICIANSEITESKVGQARIETDGSPILLNIKTQQGTSLKVGESGLVIDYNHDNNVYLVEPYENI</sequence>
<keyword evidence="1" id="KW-0812">Transmembrane</keyword>
<dbReference type="RefSeq" id="WP_346750155.1">
    <property type="nucleotide sequence ID" value="NZ_JAUJEA010000001.1"/>
</dbReference>
<protein>
    <submittedName>
        <fullName evidence="2">DUF1449 family protein</fullName>
    </submittedName>
</protein>
<evidence type="ECO:0000313" key="3">
    <source>
        <dbReference type="Proteomes" id="UP001172082"/>
    </source>
</evidence>
<keyword evidence="1" id="KW-0472">Membrane</keyword>